<dbReference type="Proteomes" id="UP001425155">
    <property type="component" value="Unassembled WGS sequence"/>
</dbReference>
<feature type="transmembrane region" description="Helical" evidence="2">
    <location>
        <begin position="215"/>
        <end position="241"/>
    </location>
</feature>
<evidence type="ECO:0000259" key="3">
    <source>
        <dbReference type="Pfam" id="PF26366"/>
    </source>
</evidence>
<keyword evidence="2" id="KW-0472">Membrane</keyword>
<evidence type="ECO:0000256" key="1">
    <source>
        <dbReference type="SAM" id="MobiDB-lite"/>
    </source>
</evidence>
<feature type="compositionally biased region" description="Low complexity" evidence="1">
    <location>
        <begin position="105"/>
        <end position="162"/>
    </location>
</feature>
<organism evidence="4 5">
    <name type="scientific">Leifsonia stereocauli</name>
    <dbReference type="NCBI Taxonomy" id="3134136"/>
    <lineage>
        <taxon>Bacteria</taxon>
        <taxon>Bacillati</taxon>
        <taxon>Actinomycetota</taxon>
        <taxon>Actinomycetes</taxon>
        <taxon>Micrococcales</taxon>
        <taxon>Microbacteriaceae</taxon>
        <taxon>Leifsonia</taxon>
    </lineage>
</organism>
<sequence>MRFVLAIAAFFVAAVMIAFGIAQRTVLLEPSSIELAVTTQDGDPYSVIDASALLAHPGAQTVKVSGSGPVMMALGREADVTAWIGDEPFETVRFDKKSNELTTKPPASTETPTPTPTSTPTGTPTPGATTPATPAPPAAADEAAADATADDAAAADPTANPAGSDLWLEEYSGTGSVSATLSIPEGYSLLVAGDGAEPAPSKITITWPLDNSTPWAGPLIVGGLVLLLVGLVSYLLALLHLRRSRRPRRNMPKGPRMPKLPRAPKPKTIKEVTGNGGGRRAIGRAPRIAVLPVVLIGGLTLSGCSSDYWPTFGPEPTTSASATSTADSTPAPVADEDIKPPAVTVPQLERIVRKIAVLAGDADKALDVDAIKTRFTGPALLLREANYKVRATLPDYAAPDAIPAAPVVVTAPQQTDSWPRVVMTVIQNQDDPTTKPTALVMTQESPRDNYLVRYAVSLTADATVPGLAPAVIGSPIVAPDSEFLLLPPDQVSTAYADILLQGDKSQYYPLFDTENDPLIAQVGVATKEERRAALPATAAIDFTNSVGEGLTIALATNDSGAVVTANINETETVKPTDGGTVSPQNAAKAYSGVENSAKGVTQTYGDQILFYVPPAGSSEKIKLLGFSQGLISASEVP</sequence>
<gene>
    <name evidence="4" type="ORF">WJX64_03645</name>
</gene>
<comment type="caution">
    <text evidence="4">The sequence shown here is derived from an EMBL/GenBank/DDBJ whole genome shotgun (WGS) entry which is preliminary data.</text>
</comment>
<keyword evidence="5" id="KW-1185">Reference proteome</keyword>
<accession>A0ABU9W0W5</accession>
<protein>
    <recommendedName>
        <fullName evidence="3">DUF8094 domain-containing protein</fullName>
    </recommendedName>
</protein>
<dbReference type="Pfam" id="PF26366">
    <property type="entry name" value="DUF8094"/>
    <property type="match status" value="1"/>
</dbReference>
<feature type="compositionally biased region" description="Low complexity" evidence="1">
    <location>
        <begin position="315"/>
        <end position="332"/>
    </location>
</feature>
<evidence type="ECO:0000313" key="4">
    <source>
        <dbReference type="EMBL" id="MEN1945631.1"/>
    </source>
</evidence>
<keyword evidence="2" id="KW-1133">Transmembrane helix</keyword>
<feature type="region of interest" description="Disordered" evidence="1">
    <location>
        <begin position="94"/>
        <end position="167"/>
    </location>
</feature>
<feature type="region of interest" description="Disordered" evidence="1">
    <location>
        <begin position="247"/>
        <end position="278"/>
    </location>
</feature>
<dbReference type="InterPro" id="IPR058407">
    <property type="entry name" value="DUF8094"/>
</dbReference>
<dbReference type="RefSeq" id="WP_342111925.1">
    <property type="nucleotide sequence ID" value="NZ_JBCAUN010000001.1"/>
</dbReference>
<dbReference type="EMBL" id="JBCLVG010000001">
    <property type="protein sequence ID" value="MEN1945631.1"/>
    <property type="molecule type" value="Genomic_DNA"/>
</dbReference>
<name>A0ABU9W0W5_9MICO</name>
<feature type="domain" description="DUF8094" evidence="3">
    <location>
        <begin position="341"/>
        <end position="634"/>
    </location>
</feature>
<keyword evidence="2" id="KW-0812">Transmembrane</keyword>
<proteinExistence type="predicted"/>
<reference evidence="4 5" key="1">
    <citation type="submission" date="2024-03" db="EMBL/GenBank/DDBJ databases">
        <title>YIM 134122 draft genome.</title>
        <authorList>
            <person name="Zuo S."/>
            <person name="Xiong L."/>
        </authorList>
    </citation>
    <scope>NUCLEOTIDE SEQUENCE [LARGE SCALE GENOMIC DNA]</scope>
    <source>
        <strain evidence="4 5">YIM 134122</strain>
    </source>
</reference>
<feature type="region of interest" description="Disordered" evidence="1">
    <location>
        <begin position="315"/>
        <end position="338"/>
    </location>
</feature>
<evidence type="ECO:0000313" key="5">
    <source>
        <dbReference type="Proteomes" id="UP001425155"/>
    </source>
</evidence>
<feature type="transmembrane region" description="Helical" evidence="2">
    <location>
        <begin position="288"/>
        <end position="309"/>
    </location>
</feature>
<evidence type="ECO:0000256" key="2">
    <source>
        <dbReference type="SAM" id="Phobius"/>
    </source>
</evidence>